<organism evidence="2 3">
    <name type="scientific">Lasiosphaeria hispida</name>
    <dbReference type="NCBI Taxonomy" id="260671"/>
    <lineage>
        <taxon>Eukaryota</taxon>
        <taxon>Fungi</taxon>
        <taxon>Dikarya</taxon>
        <taxon>Ascomycota</taxon>
        <taxon>Pezizomycotina</taxon>
        <taxon>Sordariomycetes</taxon>
        <taxon>Sordariomycetidae</taxon>
        <taxon>Sordariales</taxon>
        <taxon>Lasiosphaeriaceae</taxon>
        <taxon>Lasiosphaeria</taxon>
    </lineage>
</organism>
<dbReference type="EMBL" id="JAUIQD010000007">
    <property type="protein sequence ID" value="KAK3343578.1"/>
    <property type="molecule type" value="Genomic_DNA"/>
</dbReference>
<evidence type="ECO:0000313" key="2">
    <source>
        <dbReference type="EMBL" id="KAK3343578.1"/>
    </source>
</evidence>
<gene>
    <name evidence="2" type="ORF">B0T25DRAFT_554648</name>
</gene>
<feature type="transmembrane region" description="Helical" evidence="1">
    <location>
        <begin position="369"/>
        <end position="393"/>
    </location>
</feature>
<evidence type="ECO:0000256" key="1">
    <source>
        <dbReference type="SAM" id="Phobius"/>
    </source>
</evidence>
<dbReference type="Proteomes" id="UP001275084">
    <property type="component" value="Unassembled WGS sequence"/>
</dbReference>
<accession>A0AAJ0M968</accession>
<feature type="transmembrane region" description="Helical" evidence="1">
    <location>
        <begin position="329"/>
        <end position="349"/>
    </location>
</feature>
<proteinExistence type="predicted"/>
<protein>
    <submittedName>
        <fullName evidence="2">Uncharacterized protein</fullName>
    </submittedName>
</protein>
<keyword evidence="1" id="KW-1133">Transmembrane helix</keyword>
<dbReference type="AlphaFoldDB" id="A0AAJ0M968"/>
<evidence type="ECO:0000313" key="3">
    <source>
        <dbReference type="Proteomes" id="UP001275084"/>
    </source>
</evidence>
<keyword evidence="1" id="KW-0472">Membrane</keyword>
<keyword evidence="1" id="KW-0812">Transmembrane</keyword>
<feature type="transmembrane region" description="Helical" evidence="1">
    <location>
        <begin position="154"/>
        <end position="175"/>
    </location>
</feature>
<reference evidence="2" key="2">
    <citation type="submission" date="2023-06" db="EMBL/GenBank/DDBJ databases">
        <authorList>
            <consortium name="Lawrence Berkeley National Laboratory"/>
            <person name="Haridas S."/>
            <person name="Hensen N."/>
            <person name="Bonometti L."/>
            <person name="Westerberg I."/>
            <person name="Brannstrom I.O."/>
            <person name="Guillou S."/>
            <person name="Cros-Aarteil S."/>
            <person name="Calhoun S."/>
            <person name="Kuo A."/>
            <person name="Mondo S."/>
            <person name="Pangilinan J."/>
            <person name="Riley R."/>
            <person name="Labutti K."/>
            <person name="Andreopoulos B."/>
            <person name="Lipzen A."/>
            <person name="Chen C."/>
            <person name="Yanf M."/>
            <person name="Daum C."/>
            <person name="Ng V."/>
            <person name="Clum A."/>
            <person name="Steindorff A."/>
            <person name="Ohm R."/>
            <person name="Martin F."/>
            <person name="Silar P."/>
            <person name="Natvig D."/>
            <person name="Lalanne C."/>
            <person name="Gautier V."/>
            <person name="Ament-Velasquez S.L."/>
            <person name="Kruys A."/>
            <person name="Hutchinson M.I."/>
            <person name="Powell A.J."/>
            <person name="Barry K."/>
            <person name="Miller A.N."/>
            <person name="Grigoriev I.V."/>
            <person name="Debuchy R."/>
            <person name="Gladieux P."/>
            <person name="Thoren M.H."/>
            <person name="Johannesson H."/>
        </authorList>
    </citation>
    <scope>NUCLEOTIDE SEQUENCE</scope>
    <source>
        <strain evidence="2">CBS 955.72</strain>
    </source>
</reference>
<keyword evidence="3" id="KW-1185">Reference proteome</keyword>
<feature type="transmembrane region" description="Helical" evidence="1">
    <location>
        <begin position="498"/>
        <end position="519"/>
    </location>
</feature>
<reference evidence="2" key="1">
    <citation type="journal article" date="2023" name="Mol. Phylogenet. Evol.">
        <title>Genome-scale phylogeny and comparative genomics of the fungal order Sordariales.</title>
        <authorList>
            <person name="Hensen N."/>
            <person name="Bonometti L."/>
            <person name="Westerberg I."/>
            <person name="Brannstrom I.O."/>
            <person name="Guillou S."/>
            <person name="Cros-Aarteil S."/>
            <person name="Calhoun S."/>
            <person name="Haridas S."/>
            <person name="Kuo A."/>
            <person name="Mondo S."/>
            <person name="Pangilinan J."/>
            <person name="Riley R."/>
            <person name="LaButti K."/>
            <person name="Andreopoulos B."/>
            <person name="Lipzen A."/>
            <person name="Chen C."/>
            <person name="Yan M."/>
            <person name="Daum C."/>
            <person name="Ng V."/>
            <person name="Clum A."/>
            <person name="Steindorff A."/>
            <person name="Ohm R.A."/>
            <person name="Martin F."/>
            <person name="Silar P."/>
            <person name="Natvig D.O."/>
            <person name="Lalanne C."/>
            <person name="Gautier V."/>
            <person name="Ament-Velasquez S.L."/>
            <person name="Kruys A."/>
            <person name="Hutchinson M.I."/>
            <person name="Powell A.J."/>
            <person name="Barry K."/>
            <person name="Miller A.N."/>
            <person name="Grigoriev I.V."/>
            <person name="Debuchy R."/>
            <person name="Gladieux P."/>
            <person name="Hiltunen Thoren M."/>
            <person name="Johannesson H."/>
        </authorList>
    </citation>
    <scope>NUCLEOTIDE SEQUENCE</scope>
    <source>
        <strain evidence="2">CBS 955.72</strain>
    </source>
</reference>
<feature type="transmembrane region" description="Helical" evidence="1">
    <location>
        <begin position="91"/>
        <end position="110"/>
    </location>
</feature>
<name>A0AAJ0M968_9PEZI</name>
<sequence>MEVTIWAAGPLDRELSLRRSGCEERKLSCLSGIRSRYHIRRARVLRYSGGRGDPKMPTTFRDGKLHPKTRNERLAKKREARPTILPLPHPAMFVLVLCLLAVGHVANAAADLDSDAWNDLTNNFATDIAPLIALFGEQVTKQFLSESTGILDNIIFGMAPLGILTAVVSAIRVYGWPSMKSFIGRAQEPHGLPEAELCSSTSYDVCELWSEGGICRVFGRPRVLEFFYKPGRTDSRFYPKFSSAMTEKQVEEPGPCDLYRPVCFFGACKNQKPSPHPDGYSCGEKDTGWVELRAKPPPSINISEDSSSLQFAPCPNMSLNIGIRVPPRWGLIGIVMVVSLIQLSFFGYAAAITFAKSNLYAEEEEEPPVWAFVSAVLGTAMLVSGMILCAFLIERRSTERHYDDTAHPSTNGAWRRMATAAVRRWWPKTGSGRQQAPKNPSSGSEGDTVIYWLQPGGQLVGDQQFNAFSYNKVKHSYTTSFKADQSQHRRGLPHGMNFVLLLALFASVVGFLLQFIGLRSLHGSVTLYQIAATLFVAMIRALLRQRRLKPEDNNLRKLGARFEGHELDWQAMSIFAAHLSQSVTSGGKEPAVKTVLRWRISDERYEPPGKFVFAHNTCVRRIASSEPPCLYGFFNKVGDPAVLEKSWAESLSSATEAVDFARRFEMTVEGGPPNWVATVALLRSRLAFITGDGMAGVQPGWDGPVRVVALELQLAIQDLADYVLSGKVPLRAVDSPNGKGGWPDVSAITWHTTVNMECEGAEGRSGKTVHQIISLPMFLFEGEWKISKHTLEAIIGLWACSLEQKDGDGLNDKVLIFQDELRRRQMLLTLNLWVPAGNLKRWEARTHGNKRKWTEAWRVEEQRIFLRDQDAEDTDEYNWHLIAMRAKSSRIRLLAQNIWAIFVSRLASIIRRIEISDEDLLAAWGLRDADAPDPIRATAGPAEEFRGLANTHVNFITKLFVQSGLGTEEEALMCILPVFDQAGILPREDDIVERILRWTRKLRRKGDFDMADKALKVALGNSSRQELIHGVGELYRKAYMAGRQEWAFRGFAGMSRFGGVGGGDMGSAGGASSASEPAASGWPMYRRFMPEEVEVFKRYLDLEKVLRMQDEGNSWEDLESLLSTHPEPKDRVKVLGQAAKTDLVGLDEEKLKRILDLAIEHRCVELAEDILEVHVGIRERLLEGESEQSGEVAKMAKQIHDDLFSHK</sequence>
<comment type="caution">
    <text evidence="2">The sequence shown here is derived from an EMBL/GenBank/DDBJ whole genome shotgun (WGS) entry which is preliminary data.</text>
</comment>